<gene>
    <name evidence="3" type="ORF">WI372_17460</name>
</gene>
<proteinExistence type="inferred from homology"/>
<keyword evidence="4" id="KW-1185">Reference proteome</keyword>
<dbReference type="RefSeq" id="WP_405281128.1">
    <property type="nucleotide sequence ID" value="NZ_CP144380.1"/>
</dbReference>
<dbReference type="PANTHER" id="PTHR30041">
    <property type="entry name" value="ARSENATE REDUCTASE"/>
    <property type="match status" value="1"/>
</dbReference>
<evidence type="ECO:0000313" key="3">
    <source>
        <dbReference type="EMBL" id="MEK9502788.1"/>
    </source>
</evidence>
<dbReference type="EMBL" id="JBBHLI010000015">
    <property type="protein sequence ID" value="MEK9502788.1"/>
    <property type="molecule type" value="Genomic_DNA"/>
</dbReference>
<organism evidence="3 4">
    <name type="scientific">Gaopeijia maritima</name>
    <dbReference type="NCBI Taxonomy" id="3119007"/>
    <lineage>
        <taxon>Bacteria</taxon>
        <taxon>Pseudomonadati</taxon>
        <taxon>Gemmatimonadota</taxon>
        <taxon>Longimicrobiia</taxon>
        <taxon>Gaopeijiales</taxon>
        <taxon>Gaopeijiaceae</taxon>
        <taxon>Gaopeijia</taxon>
    </lineage>
</organism>
<evidence type="ECO:0000313" key="4">
    <source>
        <dbReference type="Proteomes" id="UP001484239"/>
    </source>
</evidence>
<accession>A0ABU9EDJ4</accession>
<comment type="caution">
    <text evidence="3">The sequence shown here is derived from an EMBL/GenBank/DDBJ whole genome shotgun (WGS) entry which is preliminary data.</text>
</comment>
<name>A0ABU9EDJ4_9BACT</name>
<sequence length="114" mass="13331">MQVQIFGTKGCSDTRKAERFFKERRIRIHFMDLRQRAASKGELRRFVQKFGIDAVIDRESKRFRALGLHQAHYGDDRWLDILADEPGILRTPMVRHGNDLSIGYTPDAWAAWVD</sequence>
<dbReference type="Gene3D" id="3.40.30.10">
    <property type="entry name" value="Glutaredoxin"/>
    <property type="match status" value="1"/>
</dbReference>
<comment type="similarity">
    <text evidence="1 2">Belongs to the ArsC family.</text>
</comment>
<evidence type="ECO:0000256" key="1">
    <source>
        <dbReference type="ARBA" id="ARBA00007198"/>
    </source>
</evidence>
<evidence type="ECO:0000256" key="2">
    <source>
        <dbReference type="PROSITE-ProRule" id="PRU01282"/>
    </source>
</evidence>
<dbReference type="SUPFAM" id="SSF52833">
    <property type="entry name" value="Thioredoxin-like"/>
    <property type="match status" value="1"/>
</dbReference>
<dbReference type="Proteomes" id="UP001484239">
    <property type="component" value="Unassembled WGS sequence"/>
</dbReference>
<dbReference type="CDD" id="cd02977">
    <property type="entry name" value="ArsC_family"/>
    <property type="match status" value="1"/>
</dbReference>
<dbReference type="InterPro" id="IPR036249">
    <property type="entry name" value="Thioredoxin-like_sf"/>
</dbReference>
<dbReference type="Pfam" id="PF03960">
    <property type="entry name" value="ArsC"/>
    <property type="match status" value="1"/>
</dbReference>
<dbReference type="PANTHER" id="PTHR30041:SF8">
    <property type="entry name" value="PROTEIN YFFB"/>
    <property type="match status" value="1"/>
</dbReference>
<reference evidence="3 4" key="1">
    <citation type="submission" date="2024-02" db="EMBL/GenBank/DDBJ databases">
        <title>A novel Gemmatimonadota bacterium.</title>
        <authorList>
            <person name="Du Z.-J."/>
            <person name="Ye Y.-Q."/>
        </authorList>
    </citation>
    <scope>NUCLEOTIDE SEQUENCE [LARGE SCALE GENOMIC DNA]</scope>
    <source>
        <strain evidence="3 4">DH-20</strain>
    </source>
</reference>
<dbReference type="PROSITE" id="PS51353">
    <property type="entry name" value="ARSC"/>
    <property type="match status" value="1"/>
</dbReference>
<dbReference type="InterPro" id="IPR006660">
    <property type="entry name" value="Arsenate_reductase-like"/>
</dbReference>
<protein>
    <submittedName>
        <fullName evidence="3">Arsenate reductase family protein</fullName>
    </submittedName>
</protein>